<dbReference type="CDD" id="cd05274">
    <property type="entry name" value="KR_FAS_SDR_x"/>
    <property type="match status" value="1"/>
</dbReference>
<evidence type="ECO:0000256" key="6">
    <source>
        <dbReference type="ARBA" id="ARBA00023268"/>
    </source>
</evidence>
<dbReference type="SMART" id="SM00823">
    <property type="entry name" value="PKS_PP"/>
    <property type="match status" value="1"/>
</dbReference>
<dbReference type="InterPro" id="IPR020806">
    <property type="entry name" value="PKS_PP-bd"/>
</dbReference>
<dbReference type="OrthoDB" id="329835at2759"/>
<dbReference type="InterPro" id="IPR016035">
    <property type="entry name" value="Acyl_Trfase/lysoPLipase"/>
</dbReference>
<dbReference type="Gene3D" id="3.90.180.10">
    <property type="entry name" value="Medium-chain alcohol dehydrogenases, catalytic domain"/>
    <property type="match status" value="1"/>
</dbReference>
<dbReference type="Gene3D" id="1.10.1200.10">
    <property type="entry name" value="ACP-like"/>
    <property type="match status" value="1"/>
</dbReference>
<feature type="active site" description="Proton donor; for dehydratase activity" evidence="8">
    <location>
        <position position="1230"/>
    </location>
</feature>
<evidence type="ECO:0000313" key="13">
    <source>
        <dbReference type="Proteomes" id="UP000800092"/>
    </source>
</evidence>
<dbReference type="PROSITE" id="PS00606">
    <property type="entry name" value="KS3_1"/>
    <property type="match status" value="1"/>
</dbReference>
<feature type="active site" description="Proton acceptor; for dehydratase activity" evidence="8">
    <location>
        <position position="1035"/>
    </location>
</feature>
<dbReference type="GO" id="GO:0031177">
    <property type="term" value="F:phosphopantetheine binding"/>
    <property type="evidence" value="ECO:0007669"/>
    <property type="project" value="InterPro"/>
</dbReference>
<dbReference type="InterPro" id="IPR013968">
    <property type="entry name" value="PKS_KR"/>
</dbReference>
<evidence type="ECO:0000256" key="3">
    <source>
        <dbReference type="ARBA" id="ARBA00022679"/>
    </source>
</evidence>
<dbReference type="InterPro" id="IPR049552">
    <property type="entry name" value="PKS_DH_N"/>
</dbReference>
<dbReference type="Gene3D" id="3.40.366.10">
    <property type="entry name" value="Malonyl-Coenzyme A Acyl Carrier Protein, domain 2"/>
    <property type="match status" value="1"/>
</dbReference>
<evidence type="ECO:0000259" key="9">
    <source>
        <dbReference type="PROSITE" id="PS50075"/>
    </source>
</evidence>
<dbReference type="InterPro" id="IPR036736">
    <property type="entry name" value="ACP-like_sf"/>
</dbReference>
<dbReference type="Gene3D" id="3.30.70.3290">
    <property type="match status" value="1"/>
</dbReference>
<reference evidence="12" key="1">
    <citation type="journal article" date="2020" name="Stud. Mycol.">
        <title>101 Dothideomycetes genomes: a test case for predicting lifestyles and emergence of pathogens.</title>
        <authorList>
            <person name="Haridas S."/>
            <person name="Albert R."/>
            <person name="Binder M."/>
            <person name="Bloem J."/>
            <person name="Labutti K."/>
            <person name="Salamov A."/>
            <person name="Andreopoulos B."/>
            <person name="Baker S."/>
            <person name="Barry K."/>
            <person name="Bills G."/>
            <person name="Bluhm B."/>
            <person name="Cannon C."/>
            <person name="Castanera R."/>
            <person name="Culley D."/>
            <person name="Daum C."/>
            <person name="Ezra D."/>
            <person name="Gonzalez J."/>
            <person name="Henrissat B."/>
            <person name="Kuo A."/>
            <person name="Liang C."/>
            <person name="Lipzen A."/>
            <person name="Lutzoni F."/>
            <person name="Magnuson J."/>
            <person name="Mondo S."/>
            <person name="Nolan M."/>
            <person name="Ohm R."/>
            <person name="Pangilinan J."/>
            <person name="Park H.-J."/>
            <person name="Ramirez L."/>
            <person name="Alfaro M."/>
            <person name="Sun H."/>
            <person name="Tritt A."/>
            <person name="Yoshinaga Y."/>
            <person name="Zwiers L.-H."/>
            <person name="Turgeon B."/>
            <person name="Goodwin S."/>
            <person name="Spatafora J."/>
            <person name="Crous P."/>
            <person name="Grigoriev I."/>
        </authorList>
    </citation>
    <scope>NUCLEOTIDE SEQUENCE</scope>
    <source>
        <strain evidence="12">Tuck. ex Michener</strain>
    </source>
</reference>
<dbReference type="SUPFAM" id="SSF52151">
    <property type="entry name" value="FabD/lysophospholipase-like"/>
    <property type="match status" value="1"/>
</dbReference>
<evidence type="ECO:0000256" key="4">
    <source>
        <dbReference type="ARBA" id="ARBA00022857"/>
    </source>
</evidence>
<dbReference type="SUPFAM" id="SSF50129">
    <property type="entry name" value="GroES-like"/>
    <property type="match status" value="1"/>
</dbReference>
<evidence type="ECO:0000256" key="7">
    <source>
        <dbReference type="ARBA" id="ARBA00023315"/>
    </source>
</evidence>
<dbReference type="PROSITE" id="PS52004">
    <property type="entry name" value="KS3_2"/>
    <property type="match status" value="1"/>
</dbReference>
<dbReference type="Pfam" id="PF23297">
    <property type="entry name" value="ACP_SdgA_C"/>
    <property type="match status" value="1"/>
</dbReference>
<dbReference type="InterPro" id="IPR020807">
    <property type="entry name" value="PKS_DH"/>
</dbReference>
<dbReference type="SUPFAM" id="SSF55048">
    <property type="entry name" value="Probable ACP-binding domain of malonyl-CoA ACP transacylase"/>
    <property type="match status" value="1"/>
</dbReference>
<evidence type="ECO:0000256" key="2">
    <source>
        <dbReference type="ARBA" id="ARBA00022553"/>
    </source>
</evidence>
<dbReference type="Pfam" id="PF16197">
    <property type="entry name" value="KAsynt_C_assoc"/>
    <property type="match status" value="1"/>
</dbReference>
<dbReference type="CDD" id="cd05195">
    <property type="entry name" value="enoyl_red"/>
    <property type="match status" value="1"/>
</dbReference>
<dbReference type="Gene3D" id="3.10.129.110">
    <property type="entry name" value="Polyketide synthase dehydratase"/>
    <property type="match status" value="1"/>
</dbReference>
<dbReference type="Pfam" id="PF08659">
    <property type="entry name" value="KR"/>
    <property type="match status" value="1"/>
</dbReference>
<evidence type="ECO:0000256" key="1">
    <source>
        <dbReference type="ARBA" id="ARBA00022450"/>
    </source>
</evidence>
<dbReference type="InterPro" id="IPR013217">
    <property type="entry name" value="Methyltransf_12"/>
</dbReference>
<protein>
    <submittedName>
        <fullName evidence="12">Putative polyketide synthase</fullName>
    </submittedName>
</protein>
<dbReference type="SMART" id="SM00827">
    <property type="entry name" value="PKS_AT"/>
    <property type="match status" value="1"/>
</dbReference>
<keyword evidence="4" id="KW-0521">NADP</keyword>
<dbReference type="InterPro" id="IPR042104">
    <property type="entry name" value="PKS_dehydratase_sf"/>
</dbReference>
<gene>
    <name evidence="12" type="ORF">EV356DRAFT_526796</name>
</gene>
<dbReference type="Pfam" id="PF13602">
    <property type="entry name" value="ADH_zinc_N_2"/>
    <property type="match status" value="1"/>
</dbReference>
<dbReference type="InterPro" id="IPR011032">
    <property type="entry name" value="GroES-like_sf"/>
</dbReference>
<dbReference type="SMART" id="SM00826">
    <property type="entry name" value="PKS_DH"/>
    <property type="match status" value="1"/>
</dbReference>
<dbReference type="InterPro" id="IPR020843">
    <property type="entry name" value="ER"/>
</dbReference>
<dbReference type="InterPro" id="IPR014030">
    <property type="entry name" value="Ketoacyl_synth_N"/>
</dbReference>
<feature type="domain" description="Carrier" evidence="9">
    <location>
        <begin position="2534"/>
        <end position="2611"/>
    </location>
</feature>
<dbReference type="InterPro" id="IPR049551">
    <property type="entry name" value="PKS_DH_C"/>
</dbReference>
<dbReference type="InterPro" id="IPR056501">
    <property type="entry name" value="NAD-bd_HRPKS_sdrA"/>
</dbReference>
<dbReference type="InterPro" id="IPR001227">
    <property type="entry name" value="Ac_transferase_dom_sf"/>
</dbReference>
<dbReference type="PROSITE" id="PS50075">
    <property type="entry name" value="CARRIER"/>
    <property type="match status" value="1"/>
</dbReference>
<dbReference type="InterPro" id="IPR020841">
    <property type="entry name" value="PKS_Beta-ketoAc_synthase_dom"/>
</dbReference>
<name>A0A6A6GX72_VIRVR</name>
<dbReference type="EMBL" id="ML991843">
    <property type="protein sequence ID" value="KAF2230322.1"/>
    <property type="molecule type" value="Genomic_DNA"/>
</dbReference>
<dbReference type="SUPFAM" id="SSF51735">
    <property type="entry name" value="NAD(P)-binding Rossmann-fold domains"/>
    <property type="match status" value="2"/>
</dbReference>
<keyword evidence="1" id="KW-0596">Phosphopantetheine</keyword>
<dbReference type="SUPFAM" id="SSF47336">
    <property type="entry name" value="ACP-like"/>
    <property type="match status" value="1"/>
</dbReference>
<dbReference type="InterPro" id="IPR013154">
    <property type="entry name" value="ADH-like_N"/>
</dbReference>
<keyword evidence="2" id="KW-0597">Phosphoprotein</keyword>
<keyword evidence="6" id="KW-0511">Multifunctional enzyme</keyword>
<dbReference type="Gene3D" id="3.40.50.720">
    <property type="entry name" value="NAD(P)-binding Rossmann-like Domain"/>
    <property type="match status" value="1"/>
</dbReference>
<dbReference type="SMART" id="SM00822">
    <property type="entry name" value="PKS_KR"/>
    <property type="match status" value="1"/>
</dbReference>
<dbReference type="Pfam" id="PF00698">
    <property type="entry name" value="Acyl_transf_1"/>
    <property type="match status" value="1"/>
</dbReference>
<keyword evidence="13" id="KW-1185">Reference proteome</keyword>
<keyword evidence="7" id="KW-0012">Acyltransferase</keyword>
<dbReference type="PROSITE" id="PS52019">
    <property type="entry name" value="PKS_MFAS_DH"/>
    <property type="match status" value="1"/>
</dbReference>
<dbReference type="SUPFAM" id="SSF53335">
    <property type="entry name" value="S-adenosyl-L-methionine-dependent methyltransferases"/>
    <property type="match status" value="1"/>
</dbReference>
<dbReference type="GO" id="GO:1901336">
    <property type="term" value="P:lactone biosynthetic process"/>
    <property type="evidence" value="ECO:0007669"/>
    <property type="project" value="UniProtKB-ARBA"/>
</dbReference>
<dbReference type="InterPro" id="IPR016039">
    <property type="entry name" value="Thiolase-like"/>
</dbReference>
<keyword evidence="5" id="KW-0560">Oxidoreductase</keyword>
<dbReference type="Pfam" id="PF08240">
    <property type="entry name" value="ADH_N"/>
    <property type="match status" value="1"/>
</dbReference>
<dbReference type="InterPro" id="IPR014043">
    <property type="entry name" value="Acyl_transferase_dom"/>
</dbReference>
<feature type="domain" description="PKS/mFAS DH" evidence="11">
    <location>
        <begin position="1003"/>
        <end position="1320"/>
    </location>
</feature>
<dbReference type="Proteomes" id="UP000800092">
    <property type="component" value="Unassembled WGS sequence"/>
</dbReference>
<sequence length="2621" mass="290264">MKVKLNGAVNAPRETDAIAVIGFSLKYPQDGHSPSCFWRMLLEKKTAMTEWPKDRLSLDAFYHRDDHRPEKAYVPGAHFVKEDLGVFDAQFFGISAKEAMAMDPQQRILLETTYHALENAGIPMERVNGTKTGVYSGSMADDYKHLVTGDVDALPQYAATGVSANMISNRISWFFNLLGPSITMDSACSSSLMALDIAVQGLRTRCTDMAIVTGSSTIIAAEPVLSLMNMSMLSPHGRCYSFDHRANGYARGEGFGVVLLKRLHDAINDGDTVRAIIRATGSNQDGHTPGVTQPSKQAQSALIRATYHKAGLDCFPTRYFEAHGTGTAIGDPIEAEALGSVFRNTRSADDPLYIGAVKSNIGHLEGGSGIAGLIKTIMVLENGIIPPNANFEQVNPAIDAEFFHLKFPTKAIPWPTAGVRRVSVNSFGFGGSNSHVILDDAYHFLQDLGLFASHRSVNKPPTQDQIDLILLEARQQHDHWCPPSKQPCDDIAVKDLNGLQITTGIQNDLESIEDTAKLFVWSAYDEASVKRTIEKWESYFRSYSYQDRNVGNRLMQQLAYTLASRRSKFQWISFAIVRNIVDLRNLGKIVSLPCKSAENRNVGFVFTGQGAQYNGMGLELMVYPVFKRSILRFEEELQYLGCEWSILEELSRPSTSDRINEPELSQPLTTALEISLLELLKSFSLAPSVVIGHSSGEIAAAYAAGALSITSACRVAYHRGKLASKLKATDSRSGAMISVDMSEKEATELLSRVEHPLSGPELFLACVNSPTNVTISGDEVVVDDLTAKFSTQGISVRKLRTGLAYHSPRMQQISDQYGTLLGELVSEAPEDLDRPTMISTVTGETVRDLSVLRTAKYWVCNMNQQVKFLPALQQLATSTKKSRRLGAAKEIQIHDLIEIGPHSALRRPISSFLARERPRASITYLSCLSRYAPSSDTFLRLLGQMYSLGYSISLDKVNQVPRNLRETISIVPDLPDYPFNHSRSYWHESLISKHTRLRTNQRLELLGTPVPDWNPLEPRWRKFFDINETPWICDHKVNEKILYPATGMVVMALEGAKQLSDPRRTISGYEIKDAVFSSPIQLNDTSRTEVQLFMHPLPDTPERDSFTCEYRIHVWRTDEWKETCRGLVRVLYEGARIDLLRAQGREPYIPYYQRMYQNASKICTRRVPLEKLYEQLALNGLKYGSSFQALEDTAWDGEYGAIGKLKTFQWTAQQSSHDRQSHIVHPTILDAAGQLMWVALTRGATKALFNGAAVTRIRKAWISSSGLTYPEVDKLNAYAISNLKGLRATDSSVFALDADGHLKMVMCNMETTSVSGNATVGSAHPRPICFEMTWKPDFDLMTSSEVVEFCRDNSTNSQTLSDFYESLGLVLLYFTLRTLEAIKTMKTTTSKPHIQKYVHWLCLQAKKFETGQLPGMRKEWETQLRDEKLMQAMIHDVEQANAEGAFLVAVCKKLEAIVQDQADPLEVMFQSGLVEEHYKQVCDRIASCKQLAVFVDVLAHKVPNMKILEIGAGTGSFTPYVLGALADVESKIGQVRYSNYEYTDISESFFSQAREKFRYAGSKMSFKTLDIEQNPENQGFSEGSYDLIIAAWVLHATRDLRMTIRNVRKLLKPSGKLILLEITRPEILRNGLAFGTLPGWWLSTESFRQDSPCISKTQWHELLKENGFSGVDFALPDYQDEICHENSVMIATASNQMEASCSLRRISLAISPDSPLERAVADSVCSRPTFGTAECEVVSMSDVETGLPYQTDLLVVLVELDGKYLYEMTSHRFHAMQKLLGSARRIVWASMGAGAAFRSPQASLVDGLARVLHTEDSNLQFVTMALEESGIPERIGKQIHKVMDSVYANGERELEYAEKGGLLYINRVIEATSLNRQIHVINTATNTSQEFQKGPPLALKIMNPGSLEALQFVEDLEHVTHLHPDEVEIEVKAVGVNFRDLVVILGRHHASTVGCECAGIVTRVGANCSLMQPGDRVCAAILGCVNTFARCNQLLAAKIPDDMPFAHAASLPVTGVTAFHSLVTVANLQKEESILIHSGAGGTGQMAIQIAQAIGANLFVTVGSQEKQKLVTELYGIPENRVFYSRNTSFADEIMRSTNERGVDVVLNSLSGESLFASWECIAPYGRFVELGKTDVEGNSKLPMTHFAKNVSFSAIAVDHMTIHRQVQVRKSLLAILDLARSGKLRIASPLHEFPISELESAFRFMQGGKSTGKIVLNVNPTDIVPMCLSYKSSYSFDAQCTYIIAGGLGGLGRSTARWMATKGAKNLILLSRSGPKSEAALRMVDELRRNGVRVEVPRCDVSSADSLSKALQSYDNMPPIKGCIQATMVLKDSIFSNMTFTDWQATIESKVHSTWNLHSLLPANLDFFIMLSSVAGIAGSPGQANYAAGNTYQDSLAWYRRAHGLQATSIDLGWMRDIGVVAENAKYTQGKEAAADLAAIGEDEFHALLEYYCNPGVAEHDLENWQVQPIIGLVTASQFRSRGLDPPQWMDRPMFRLLKHSTEGDGDLALPTGQNPGSANFLTAFAQATSEADAAAIVLESMLEKLERALSLTKAEIDTTKPLHACGVDSLLAVELRNWFAKVWKADVAVFDIIGQISIAELAEQVAKRTELRQEAGKIG</sequence>
<feature type="domain" description="Ketosynthase family 3 (KS3)" evidence="10">
    <location>
        <begin position="15"/>
        <end position="440"/>
    </location>
</feature>
<dbReference type="FunFam" id="3.40.50.720:FF:000209">
    <property type="entry name" value="Polyketide synthase Pks12"/>
    <property type="match status" value="1"/>
</dbReference>
<dbReference type="SUPFAM" id="SSF53901">
    <property type="entry name" value="Thiolase-like"/>
    <property type="match status" value="1"/>
</dbReference>
<accession>A0A6A6GX72</accession>
<organism evidence="12 13">
    <name type="scientific">Viridothelium virens</name>
    <name type="common">Speckled blister lichen</name>
    <name type="synonym">Trypethelium virens</name>
    <dbReference type="NCBI Taxonomy" id="1048519"/>
    <lineage>
        <taxon>Eukaryota</taxon>
        <taxon>Fungi</taxon>
        <taxon>Dikarya</taxon>
        <taxon>Ascomycota</taxon>
        <taxon>Pezizomycotina</taxon>
        <taxon>Dothideomycetes</taxon>
        <taxon>Dothideomycetes incertae sedis</taxon>
        <taxon>Trypetheliales</taxon>
        <taxon>Trypetheliaceae</taxon>
        <taxon>Viridothelium</taxon>
    </lineage>
</organism>
<keyword evidence="3" id="KW-0808">Transferase</keyword>
<evidence type="ECO:0000259" key="11">
    <source>
        <dbReference type="PROSITE" id="PS52019"/>
    </source>
</evidence>
<dbReference type="CDD" id="cd00833">
    <property type="entry name" value="PKS"/>
    <property type="match status" value="1"/>
</dbReference>
<dbReference type="Pfam" id="PF08242">
    <property type="entry name" value="Methyltransf_12"/>
    <property type="match status" value="1"/>
</dbReference>
<proteinExistence type="predicted"/>
<dbReference type="SMART" id="SM00829">
    <property type="entry name" value="PKS_ER"/>
    <property type="match status" value="1"/>
</dbReference>
<dbReference type="InterPro" id="IPR009081">
    <property type="entry name" value="PP-bd_ACP"/>
</dbReference>
<dbReference type="Pfam" id="PF21089">
    <property type="entry name" value="PKS_DH_N"/>
    <property type="match status" value="1"/>
</dbReference>
<dbReference type="GO" id="GO:0004315">
    <property type="term" value="F:3-oxoacyl-[acyl-carrier-protein] synthase activity"/>
    <property type="evidence" value="ECO:0007669"/>
    <property type="project" value="InterPro"/>
</dbReference>
<dbReference type="InterPro" id="IPR014031">
    <property type="entry name" value="Ketoacyl_synth_C"/>
</dbReference>
<dbReference type="GO" id="GO:0030639">
    <property type="term" value="P:polyketide biosynthetic process"/>
    <property type="evidence" value="ECO:0007669"/>
    <property type="project" value="UniProtKB-ARBA"/>
</dbReference>
<dbReference type="InterPro" id="IPR018201">
    <property type="entry name" value="Ketoacyl_synth_AS"/>
</dbReference>
<evidence type="ECO:0000256" key="5">
    <source>
        <dbReference type="ARBA" id="ARBA00023002"/>
    </source>
</evidence>
<dbReference type="PANTHER" id="PTHR43775">
    <property type="entry name" value="FATTY ACID SYNTHASE"/>
    <property type="match status" value="1"/>
</dbReference>
<feature type="region of interest" description="C-terminal hotdog fold" evidence="8">
    <location>
        <begin position="1164"/>
        <end position="1320"/>
    </location>
</feature>
<dbReference type="Gene3D" id="3.40.50.150">
    <property type="entry name" value="Vaccinia Virus protein VP39"/>
    <property type="match status" value="1"/>
</dbReference>
<dbReference type="Pfam" id="PF02801">
    <property type="entry name" value="Ketoacyl-synt_C"/>
    <property type="match status" value="1"/>
</dbReference>
<evidence type="ECO:0000259" key="10">
    <source>
        <dbReference type="PROSITE" id="PS52004"/>
    </source>
</evidence>
<dbReference type="GO" id="GO:0004312">
    <property type="term" value="F:fatty acid synthase activity"/>
    <property type="evidence" value="ECO:0007669"/>
    <property type="project" value="TreeGrafter"/>
</dbReference>
<feature type="region of interest" description="N-terminal hotdog fold" evidence="8">
    <location>
        <begin position="1003"/>
        <end position="1135"/>
    </location>
</feature>
<dbReference type="InterPro" id="IPR029063">
    <property type="entry name" value="SAM-dependent_MTases_sf"/>
</dbReference>
<dbReference type="GO" id="GO:0006633">
    <property type="term" value="P:fatty acid biosynthetic process"/>
    <property type="evidence" value="ECO:0007669"/>
    <property type="project" value="InterPro"/>
</dbReference>
<dbReference type="InterPro" id="IPR006162">
    <property type="entry name" value="Ppantetheine_attach_site"/>
</dbReference>
<evidence type="ECO:0000256" key="8">
    <source>
        <dbReference type="PROSITE-ProRule" id="PRU01363"/>
    </source>
</evidence>
<dbReference type="Pfam" id="PF14765">
    <property type="entry name" value="PS-DH"/>
    <property type="match status" value="1"/>
</dbReference>
<dbReference type="CDD" id="cd02440">
    <property type="entry name" value="AdoMet_MTases"/>
    <property type="match status" value="1"/>
</dbReference>
<dbReference type="Pfam" id="PF23114">
    <property type="entry name" value="NAD-bd_HRPKS_sdrA"/>
    <property type="match status" value="1"/>
</dbReference>
<dbReference type="PANTHER" id="PTHR43775:SF29">
    <property type="entry name" value="ASPERFURANONE POLYKETIDE SYNTHASE AFOG-RELATED"/>
    <property type="match status" value="1"/>
</dbReference>
<dbReference type="Gene3D" id="3.40.47.10">
    <property type="match status" value="1"/>
</dbReference>
<evidence type="ECO:0000313" key="12">
    <source>
        <dbReference type="EMBL" id="KAF2230322.1"/>
    </source>
</evidence>
<dbReference type="GO" id="GO:0016491">
    <property type="term" value="F:oxidoreductase activity"/>
    <property type="evidence" value="ECO:0007669"/>
    <property type="project" value="UniProtKB-KW"/>
</dbReference>
<dbReference type="SMART" id="SM00825">
    <property type="entry name" value="PKS_KS"/>
    <property type="match status" value="1"/>
</dbReference>
<dbReference type="InterPro" id="IPR036291">
    <property type="entry name" value="NAD(P)-bd_dom_sf"/>
</dbReference>
<dbReference type="InterPro" id="IPR049900">
    <property type="entry name" value="PKS_mFAS_DH"/>
</dbReference>
<dbReference type="PROSITE" id="PS00012">
    <property type="entry name" value="PHOSPHOPANTETHEINE"/>
    <property type="match status" value="1"/>
</dbReference>
<dbReference type="InterPro" id="IPR032821">
    <property type="entry name" value="PKS_assoc"/>
</dbReference>
<dbReference type="InterPro" id="IPR050091">
    <property type="entry name" value="PKS_NRPS_Biosynth_Enz"/>
</dbReference>
<dbReference type="InterPro" id="IPR057326">
    <property type="entry name" value="KR_dom"/>
</dbReference>
<dbReference type="Pfam" id="PF00109">
    <property type="entry name" value="ketoacyl-synt"/>
    <property type="match status" value="1"/>
</dbReference>
<dbReference type="InterPro" id="IPR016036">
    <property type="entry name" value="Malonyl_transacylase_ACP-bd"/>
</dbReference>